<dbReference type="InterPro" id="IPR001841">
    <property type="entry name" value="Znf_RING"/>
</dbReference>
<dbReference type="InParanoid" id="A0A165TB57"/>
<evidence type="ECO:0000256" key="3">
    <source>
        <dbReference type="SAM" id="MobiDB-lite"/>
    </source>
</evidence>
<protein>
    <recommendedName>
        <fullName evidence="4">RING-type domain-containing protein</fullName>
    </recommendedName>
</protein>
<keyword evidence="1" id="KW-0469">Meiosis</keyword>
<evidence type="ECO:0000313" key="6">
    <source>
        <dbReference type="Proteomes" id="UP000076761"/>
    </source>
</evidence>
<reference evidence="5 6" key="1">
    <citation type="journal article" date="2016" name="Mol. Biol. Evol.">
        <title>Comparative Genomics of Early-Diverging Mushroom-Forming Fungi Provides Insights into the Origins of Lignocellulose Decay Capabilities.</title>
        <authorList>
            <person name="Nagy L.G."/>
            <person name="Riley R."/>
            <person name="Tritt A."/>
            <person name="Adam C."/>
            <person name="Daum C."/>
            <person name="Floudas D."/>
            <person name="Sun H."/>
            <person name="Yadav J.S."/>
            <person name="Pangilinan J."/>
            <person name="Larsson K.H."/>
            <person name="Matsuura K."/>
            <person name="Barry K."/>
            <person name="Labutti K."/>
            <person name="Kuo R."/>
            <person name="Ohm R.A."/>
            <person name="Bhattacharya S.S."/>
            <person name="Shirouzu T."/>
            <person name="Yoshinaga Y."/>
            <person name="Martin F.M."/>
            <person name="Grigoriev I.V."/>
            <person name="Hibbett D.S."/>
        </authorList>
    </citation>
    <scope>NUCLEOTIDE SEQUENCE [LARGE SCALE GENOMIC DNA]</scope>
    <source>
        <strain evidence="5 6">HHB14362 ss-1</strain>
    </source>
</reference>
<dbReference type="OrthoDB" id="2535391at2759"/>
<feature type="region of interest" description="Disordered" evidence="3">
    <location>
        <begin position="157"/>
        <end position="227"/>
    </location>
</feature>
<proteinExistence type="predicted"/>
<evidence type="ECO:0000259" key="4">
    <source>
        <dbReference type="Pfam" id="PF14634"/>
    </source>
</evidence>
<dbReference type="PANTHER" id="PTHR22663:SF17">
    <property type="entry name" value="RING FINGER PROTEIN NARYA-RELATED"/>
    <property type="match status" value="1"/>
</dbReference>
<dbReference type="GO" id="GO:0019789">
    <property type="term" value="F:SUMO transferase activity"/>
    <property type="evidence" value="ECO:0007669"/>
    <property type="project" value="InterPro"/>
</dbReference>
<feature type="compositionally biased region" description="Basic and acidic residues" evidence="3">
    <location>
        <begin position="165"/>
        <end position="179"/>
    </location>
</feature>
<dbReference type="GO" id="GO:0000795">
    <property type="term" value="C:synaptonemal complex"/>
    <property type="evidence" value="ECO:0007669"/>
    <property type="project" value="InterPro"/>
</dbReference>
<organism evidence="5 6">
    <name type="scientific">Neolentinus lepideus HHB14362 ss-1</name>
    <dbReference type="NCBI Taxonomy" id="1314782"/>
    <lineage>
        <taxon>Eukaryota</taxon>
        <taxon>Fungi</taxon>
        <taxon>Dikarya</taxon>
        <taxon>Basidiomycota</taxon>
        <taxon>Agaricomycotina</taxon>
        <taxon>Agaricomycetes</taxon>
        <taxon>Gloeophyllales</taxon>
        <taxon>Gloeophyllaceae</taxon>
        <taxon>Neolentinus</taxon>
    </lineage>
</organism>
<name>A0A165TB57_9AGAM</name>
<feature type="compositionally biased region" description="Polar residues" evidence="3">
    <location>
        <begin position="202"/>
        <end position="220"/>
    </location>
</feature>
<dbReference type="STRING" id="1314782.A0A165TB57"/>
<dbReference type="AlphaFoldDB" id="A0A165TB57"/>
<dbReference type="Proteomes" id="UP000076761">
    <property type="component" value="Unassembled WGS sequence"/>
</dbReference>
<feature type="domain" description="RING-type" evidence="4">
    <location>
        <begin position="18"/>
        <end position="62"/>
    </location>
</feature>
<keyword evidence="6" id="KW-1185">Reference proteome</keyword>
<evidence type="ECO:0000313" key="5">
    <source>
        <dbReference type="EMBL" id="KZT26415.1"/>
    </source>
</evidence>
<dbReference type="InterPro" id="IPR042123">
    <property type="entry name" value="Zip3/RNF212-like"/>
</dbReference>
<dbReference type="PANTHER" id="PTHR22663">
    <property type="entry name" value="RING FINGER PROTEIN NARYA-RELATED"/>
    <property type="match status" value="1"/>
</dbReference>
<keyword evidence="2" id="KW-0175">Coiled coil</keyword>
<evidence type="ECO:0000256" key="2">
    <source>
        <dbReference type="SAM" id="Coils"/>
    </source>
</evidence>
<dbReference type="GO" id="GO:0007131">
    <property type="term" value="P:reciprocal meiotic recombination"/>
    <property type="evidence" value="ECO:0007669"/>
    <property type="project" value="InterPro"/>
</dbReference>
<feature type="coiled-coil region" evidence="2">
    <location>
        <begin position="122"/>
        <end position="155"/>
    </location>
</feature>
<dbReference type="EMBL" id="KV425567">
    <property type="protein sequence ID" value="KZT26415.1"/>
    <property type="molecule type" value="Genomic_DNA"/>
</dbReference>
<dbReference type="GO" id="GO:0007129">
    <property type="term" value="P:homologous chromosome pairing at meiosis"/>
    <property type="evidence" value="ECO:0007669"/>
    <property type="project" value="TreeGrafter"/>
</dbReference>
<accession>A0A165TB57</accession>
<gene>
    <name evidence="5" type="ORF">NEOLEDRAFT_257489</name>
</gene>
<dbReference type="GO" id="GO:0016925">
    <property type="term" value="P:protein sumoylation"/>
    <property type="evidence" value="ECO:0007669"/>
    <property type="project" value="TreeGrafter"/>
</dbReference>
<sequence>MSHVSAAHSAFNFWEFVHCARCYLPFSADSTGQPQVPFWLTECGHVICNNHLNVDQSCARCGEPGIQVVPLQRDMDPPMSDWFRPVSEVLDGVAHAAKFQQETMASLAQYYRTKCHQQRSLIDRMKNELVEIKALRKAVEELKQENEQLRKYVQYGEEPSQMRDTNGKRRMMDPYRHQDGPVTNSSPRSIVTPVGPDRLTLPPSQVQPNFSGGRQASTRPSPMMSHDSCSAPFSFIL</sequence>
<evidence type="ECO:0000256" key="1">
    <source>
        <dbReference type="ARBA" id="ARBA00023254"/>
    </source>
</evidence>
<dbReference type="Pfam" id="PF14634">
    <property type="entry name" value="zf-RING_5"/>
    <property type="match status" value="1"/>
</dbReference>